<sequence>MPDALLNFVQPVPFDEHQPPTIDHNILPGIISEFASAVAKSIQVPFELSLVNALGAVAAVAQRKFRVQVHDGYSEPLNIFALAILPPGERKSAVKDACRFPLLQWEVEQ</sequence>
<reference evidence="1 2" key="1">
    <citation type="submission" date="2016-12" db="EMBL/GenBank/DDBJ databases">
        <authorList>
            <person name="Song W.-J."/>
            <person name="Kurnit D.M."/>
        </authorList>
    </citation>
    <scope>NUCLEOTIDE SEQUENCE [LARGE SCALE GENOMIC DNA]</scope>
    <source>
        <strain evidence="1 2">DSM 11393</strain>
    </source>
</reference>
<evidence type="ECO:0008006" key="3">
    <source>
        <dbReference type="Google" id="ProtNLM"/>
    </source>
</evidence>
<dbReference type="AlphaFoldDB" id="A0A1M7TLT1"/>
<dbReference type="EMBL" id="FRDI01000015">
    <property type="protein sequence ID" value="SHN71583.1"/>
    <property type="molecule type" value="Genomic_DNA"/>
</dbReference>
<evidence type="ECO:0000313" key="2">
    <source>
        <dbReference type="Proteomes" id="UP000186469"/>
    </source>
</evidence>
<keyword evidence="2" id="KW-1185">Reference proteome</keyword>
<evidence type="ECO:0000313" key="1">
    <source>
        <dbReference type="EMBL" id="SHN71583.1"/>
    </source>
</evidence>
<gene>
    <name evidence="1" type="ORF">SAMN02745728_02211</name>
</gene>
<name>A0A1M7TLT1_9BACT</name>
<protein>
    <recommendedName>
        <fullName evidence="3">DUF3987 domain-containing protein</fullName>
    </recommendedName>
</protein>
<proteinExistence type="predicted"/>
<dbReference type="Pfam" id="PF13148">
    <property type="entry name" value="DUF3987"/>
    <property type="match status" value="1"/>
</dbReference>
<organism evidence="1 2">
    <name type="scientific">Desulfovibrio litoralis DSM 11393</name>
    <dbReference type="NCBI Taxonomy" id="1121455"/>
    <lineage>
        <taxon>Bacteria</taxon>
        <taxon>Pseudomonadati</taxon>
        <taxon>Thermodesulfobacteriota</taxon>
        <taxon>Desulfovibrionia</taxon>
        <taxon>Desulfovibrionales</taxon>
        <taxon>Desulfovibrionaceae</taxon>
        <taxon>Desulfovibrio</taxon>
    </lineage>
</organism>
<dbReference type="OrthoDB" id="5150132at2"/>
<dbReference type="Proteomes" id="UP000186469">
    <property type="component" value="Unassembled WGS sequence"/>
</dbReference>
<accession>A0A1M7TLT1</accession>
<dbReference type="InterPro" id="IPR025048">
    <property type="entry name" value="DUF3987"/>
</dbReference>
<dbReference type="STRING" id="1121455.SAMN02745728_02211"/>